<dbReference type="Ensembl" id="ENSXCOT00000027720.1">
    <property type="protein sequence ID" value="ENSXCOP00000027387.1"/>
    <property type="gene ID" value="ENSXCOG00000020449.1"/>
</dbReference>
<organism evidence="1 2">
    <name type="scientific">Xiphophorus couchianus</name>
    <name type="common">Monterrey platyfish</name>
    <dbReference type="NCBI Taxonomy" id="32473"/>
    <lineage>
        <taxon>Eukaryota</taxon>
        <taxon>Metazoa</taxon>
        <taxon>Chordata</taxon>
        <taxon>Craniata</taxon>
        <taxon>Vertebrata</taxon>
        <taxon>Euteleostomi</taxon>
        <taxon>Actinopterygii</taxon>
        <taxon>Neopterygii</taxon>
        <taxon>Teleostei</taxon>
        <taxon>Neoteleostei</taxon>
        <taxon>Acanthomorphata</taxon>
        <taxon>Ovalentaria</taxon>
        <taxon>Atherinomorphae</taxon>
        <taxon>Cyprinodontiformes</taxon>
        <taxon>Poeciliidae</taxon>
        <taxon>Poeciliinae</taxon>
        <taxon>Xiphophorus</taxon>
    </lineage>
</organism>
<evidence type="ECO:0000313" key="2">
    <source>
        <dbReference type="Proteomes" id="UP000261380"/>
    </source>
</evidence>
<evidence type="ECO:0000313" key="1">
    <source>
        <dbReference type="Ensembl" id="ENSXCOP00000027387.1"/>
    </source>
</evidence>
<accession>A0A3B5MZ54</accession>
<dbReference type="Proteomes" id="UP000261380">
    <property type="component" value="Unplaced"/>
</dbReference>
<name>A0A3B5MZ54_9TELE</name>
<dbReference type="GeneTree" id="ENSGT01110000271599"/>
<protein>
    <submittedName>
        <fullName evidence="1">Uncharacterized protein</fullName>
    </submittedName>
</protein>
<sequence>ACYAMKKIPGKQAHSFKDRLQHDNNPKHTAKKAASWFKCSQIVVVSPILRLKLKIILFLSENQEVQRTQRSIQAEAPETG</sequence>
<reference evidence="1" key="2">
    <citation type="submission" date="2025-09" db="UniProtKB">
        <authorList>
            <consortium name="Ensembl"/>
        </authorList>
    </citation>
    <scope>IDENTIFICATION</scope>
</reference>
<proteinExistence type="predicted"/>
<dbReference type="AlphaFoldDB" id="A0A3B5MZ54"/>
<keyword evidence="2" id="KW-1185">Reference proteome</keyword>
<reference evidence="1" key="1">
    <citation type="submission" date="2025-08" db="UniProtKB">
        <authorList>
            <consortium name="Ensembl"/>
        </authorList>
    </citation>
    <scope>IDENTIFICATION</scope>
</reference>